<dbReference type="EMBL" id="CABVLU010000001">
    <property type="protein sequence ID" value="VVT43798.1"/>
    <property type="molecule type" value="Genomic_DNA"/>
</dbReference>
<accession>A0A5E8AYG6</accession>
<dbReference type="GO" id="GO:0031083">
    <property type="term" value="C:BLOC-1 complex"/>
    <property type="evidence" value="ECO:0007669"/>
    <property type="project" value="TreeGrafter"/>
</dbReference>
<evidence type="ECO:0000256" key="8">
    <source>
        <dbReference type="SAM" id="MobiDB-lite"/>
    </source>
</evidence>
<dbReference type="PANTHER" id="PTHR37787">
    <property type="entry name" value="BIOGENESIS OF LYSOSOME-RELATED ORGANELLES COMPLEX 1 SUBUNIT KXD1"/>
    <property type="match status" value="1"/>
</dbReference>
<dbReference type="Pfam" id="PF10241">
    <property type="entry name" value="KxDL"/>
    <property type="match status" value="1"/>
</dbReference>
<dbReference type="RefSeq" id="XP_031850766.1">
    <property type="nucleotide sequence ID" value="XM_031994875.1"/>
</dbReference>
<evidence type="ECO:0000256" key="5">
    <source>
        <dbReference type="ARBA" id="ARBA00022448"/>
    </source>
</evidence>
<evidence type="ECO:0000313" key="11">
    <source>
        <dbReference type="Proteomes" id="UP000398389"/>
    </source>
</evidence>
<feature type="compositionally biased region" description="Acidic residues" evidence="8">
    <location>
        <begin position="100"/>
        <end position="110"/>
    </location>
</feature>
<dbReference type="GO" id="GO:0032880">
    <property type="term" value="P:regulation of protein localization"/>
    <property type="evidence" value="ECO:0007669"/>
    <property type="project" value="TreeGrafter"/>
</dbReference>
<evidence type="ECO:0000259" key="9">
    <source>
        <dbReference type="Pfam" id="PF10241"/>
    </source>
</evidence>
<evidence type="ECO:0000256" key="7">
    <source>
        <dbReference type="ARBA" id="ARBA00029808"/>
    </source>
</evidence>
<comment type="function">
    <text evidence="1">Component of the biogenesis of lysosome-related organelles complex-1 (BLOC-1) involved in endosomal cargo sorting.</text>
</comment>
<comment type="subcellular location">
    <subcellularLocation>
        <location evidence="2">Endosome</location>
    </subcellularLocation>
</comment>
<dbReference type="PANTHER" id="PTHR37787:SF1">
    <property type="entry name" value="BIOGENESIS OF LYSOSOME-RELATED ORGANELLES COMPLEX 1 SUBUNIT KXD1"/>
    <property type="match status" value="1"/>
</dbReference>
<evidence type="ECO:0000256" key="3">
    <source>
        <dbReference type="ARBA" id="ARBA00005913"/>
    </source>
</evidence>
<evidence type="ECO:0000256" key="6">
    <source>
        <dbReference type="ARBA" id="ARBA00022753"/>
    </source>
</evidence>
<protein>
    <recommendedName>
        <fullName evidence="4">Biogenesis of lysosome-related organelles complex 1 subunit KXD1</fullName>
    </recommendedName>
    <alternativeName>
        <fullName evidence="7">KxDL homolog</fullName>
    </alternativeName>
</protein>
<evidence type="ECO:0000313" key="10">
    <source>
        <dbReference type="EMBL" id="VVT43798.1"/>
    </source>
</evidence>
<evidence type="ECO:0000256" key="1">
    <source>
        <dbReference type="ARBA" id="ARBA00002069"/>
    </source>
</evidence>
<evidence type="ECO:0000256" key="4">
    <source>
        <dbReference type="ARBA" id="ARBA00016207"/>
    </source>
</evidence>
<feature type="compositionally biased region" description="Basic residues" evidence="8">
    <location>
        <begin position="149"/>
        <end position="158"/>
    </location>
</feature>
<dbReference type="GeneID" id="43578975"/>
<dbReference type="GO" id="GO:0005768">
    <property type="term" value="C:endosome"/>
    <property type="evidence" value="ECO:0007669"/>
    <property type="project" value="UniProtKB-SubCell"/>
</dbReference>
<sequence length="282" mass="30214">MAPNSHTLETDESRHESDSDDTPTELTPRSTNSSSVDAGSTSGHKTHRPTASTGTSTSTITTIQQTQHPARIGDVNPASVGPGYVSRALALSRTPTLDTLQDDSESDMDSDGLGTTTSSLSSYAGSAAVGMDGSSSSYGSGASGSGHGGRSRRRGHGGHGRDRDGRSRMDPVEYVTERLATALDPALLDRVVVVQAQTSGTLNAKTLEIVELRERAGARMDELKVAFAQGLKTARQVARDLEWAHKHTKVLMEKARIKYPIEYARAEEKIRGDPNLWPRDEE</sequence>
<organism evidence="10 11">
    <name type="scientific">Magnusiomyces paraingens</name>
    <dbReference type="NCBI Taxonomy" id="2606893"/>
    <lineage>
        <taxon>Eukaryota</taxon>
        <taxon>Fungi</taxon>
        <taxon>Dikarya</taxon>
        <taxon>Ascomycota</taxon>
        <taxon>Saccharomycotina</taxon>
        <taxon>Dipodascomycetes</taxon>
        <taxon>Dipodascales</taxon>
        <taxon>Dipodascaceae</taxon>
        <taxon>Magnusiomyces</taxon>
    </lineage>
</organism>
<feature type="compositionally biased region" description="Basic and acidic residues" evidence="8">
    <location>
        <begin position="159"/>
        <end position="170"/>
    </location>
</feature>
<dbReference type="InterPro" id="IPR051390">
    <property type="entry name" value="BLOC-1_subunit_KXD1"/>
</dbReference>
<keyword evidence="11" id="KW-1185">Reference proteome</keyword>
<name>A0A5E8AYG6_9ASCO</name>
<comment type="similarity">
    <text evidence="3">Belongs to the KXD1 family.</text>
</comment>
<gene>
    <name evidence="10" type="ORF">SAPINGB_P000151</name>
</gene>
<dbReference type="OrthoDB" id="4089816at2759"/>
<dbReference type="AlphaFoldDB" id="A0A5E8AYG6"/>
<feature type="compositionally biased region" description="Low complexity" evidence="8">
    <location>
        <begin position="111"/>
        <end position="140"/>
    </location>
</feature>
<dbReference type="InterPro" id="IPR019371">
    <property type="entry name" value="KxDL_dom"/>
</dbReference>
<feature type="region of interest" description="Disordered" evidence="8">
    <location>
        <begin position="1"/>
        <end position="170"/>
    </location>
</feature>
<feature type="compositionally biased region" description="Low complexity" evidence="8">
    <location>
        <begin position="50"/>
        <end position="67"/>
    </location>
</feature>
<feature type="compositionally biased region" description="Basic and acidic residues" evidence="8">
    <location>
        <begin position="8"/>
        <end position="17"/>
    </location>
</feature>
<dbReference type="GO" id="GO:0007032">
    <property type="term" value="P:endosome organization"/>
    <property type="evidence" value="ECO:0007669"/>
    <property type="project" value="TreeGrafter"/>
</dbReference>
<dbReference type="Proteomes" id="UP000398389">
    <property type="component" value="Unassembled WGS sequence"/>
</dbReference>
<keyword evidence="5" id="KW-0813">Transport</keyword>
<proteinExistence type="inferred from homology"/>
<feature type="domain" description="KxDL" evidence="9">
    <location>
        <begin position="178"/>
        <end position="263"/>
    </location>
</feature>
<evidence type="ECO:0000256" key="2">
    <source>
        <dbReference type="ARBA" id="ARBA00004177"/>
    </source>
</evidence>
<reference evidence="10 11" key="1">
    <citation type="submission" date="2019-09" db="EMBL/GenBank/DDBJ databases">
        <authorList>
            <person name="Brejova B."/>
        </authorList>
    </citation>
    <scope>NUCLEOTIDE SEQUENCE [LARGE SCALE GENOMIC DNA]</scope>
</reference>
<keyword evidence="6" id="KW-0967">Endosome</keyword>
<feature type="compositionally biased region" description="Polar residues" evidence="8">
    <location>
        <begin position="24"/>
        <end position="43"/>
    </location>
</feature>